<evidence type="ECO:0000313" key="2">
    <source>
        <dbReference type="Proteomes" id="UP001356427"/>
    </source>
</evidence>
<name>A0AAN8QC77_9TELE</name>
<organism evidence="1 2">
    <name type="scientific">Coregonus suidteri</name>
    <dbReference type="NCBI Taxonomy" id="861788"/>
    <lineage>
        <taxon>Eukaryota</taxon>
        <taxon>Metazoa</taxon>
        <taxon>Chordata</taxon>
        <taxon>Craniata</taxon>
        <taxon>Vertebrata</taxon>
        <taxon>Euteleostomi</taxon>
        <taxon>Actinopterygii</taxon>
        <taxon>Neopterygii</taxon>
        <taxon>Teleostei</taxon>
        <taxon>Protacanthopterygii</taxon>
        <taxon>Salmoniformes</taxon>
        <taxon>Salmonidae</taxon>
        <taxon>Coregoninae</taxon>
        <taxon>Coregonus</taxon>
    </lineage>
</organism>
<keyword evidence="2" id="KW-1185">Reference proteome</keyword>
<protein>
    <submittedName>
        <fullName evidence="1">Uncharacterized protein</fullName>
    </submittedName>
</protein>
<evidence type="ECO:0000313" key="1">
    <source>
        <dbReference type="EMBL" id="KAK6299630.1"/>
    </source>
</evidence>
<accession>A0AAN8QC77</accession>
<proteinExistence type="predicted"/>
<gene>
    <name evidence="1" type="ORF">J4Q44_G00296630</name>
</gene>
<dbReference type="EMBL" id="JAGTTL010000028">
    <property type="protein sequence ID" value="KAK6299630.1"/>
    <property type="molecule type" value="Genomic_DNA"/>
</dbReference>
<dbReference type="Proteomes" id="UP001356427">
    <property type="component" value="Unassembled WGS sequence"/>
</dbReference>
<dbReference type="AlphaFoldDB" id="A0AAN8QC77"/>
<comment type="caution">
    <text evidence="1">The sequence shown here is derived from an EMBL/GenBank/DDBJ whole genome shotgun (WGS) entry which is preliminary data.</text>
</comment>
<sequence>MYFNRGSKKIHSEGEQLVLTPIRQEESPDHLDPELGVGLAAMRSRLTDRFDKSELESCLTQAGLAGAPHCLEFTGACTGIVAYNG</sequence>
<reference evidence="1 2" key="1">
    <citation type="submission" date="2021-04" db="EMBL/GenBank/DDBJ databases">
        <authorList>
            <person name="De Guttry C."/>
            <person name="Zahm M."/>
            <person name="Klopp C."/>
            <person name="Cabau C."/>
            <person name="Louis A."/>
            <person name="Berthelot C."/>
            <person name="Parey E."/>
            <person name="Roest Crollius H."/>
            <person name="Montfort J."/>
            <person name="Robinson-Rechavi M."/>
            <person name="Bucao C."/>
            <person name="Bouchez O."/>
            <person name="Gislard M."/>
            <person name="Lluch J."/>
            <person name="Milhes M."/>
            <person name="Lampietro C."/>
            <person name="Lopez Roques C."/>
            <person name="Donnadieu C."/>
            <person name="Braasch I."/>
            <person name="Desvignes T."/>
            <person name="Postlethwait J."/>
            <person name="Bobe J."/>
            <person name="Wedekind C."/>
            <person name="Guiguen Y."/>
        </authorList>
    </citation>
    <scope>NUCLEOTIDE SEQUENCE [LARGE SCALE GENOMIC DNA]</scope>
    <source>
        <strain evidence="1">Cs_M1</strain>
        <tissue evidence="1">Blood</tissue>
    </source>
</reference>